<dbReference type="GO" id="GO:0005634">
    <property type="term" value="C:nucleus"/>
    <property type="evidence" value="ECO:0007669"/>
    <property type="project" value="UniProtKB-SubCell"/>
</dbReference>
<feature type="region of interest" description="Disordered" evidence="8">
    <location>
        <begin position="342"/>
        <end position="387"/>
    </location>
</feature>
<evidence type="ECO:0000256" key="5">
    <source>
        <dbReference type="ARBA" id="ARBA00022833"/>
    </source>
</evidence>
<evidence type="ECO:0000313" key="10">
    <source>
        <dbReference type="EMBL" id="JAP42210.1"/>
    </source>
</evidence>
<dbReference type="InterPro" id="IPR013087">
    <property type="entry name" value="Znf_C2H2_type"/>
</dbReference>
<gene>
    <name evidence="10" type="primary">ZBT49</name>
    <name evidence="10" type="ORF">TR117368</name>
</gene>
<reference evidence="10" key="1">
    <citation type="submission" date="2016-01" db="EMBL/GenBank/DDBJ databases">
        <title>Reference transcriptome for the parasite Schistocephalus solidus: insights into the molecular evolution of parasitism.</title>
        <authorList>
            <person name="Hebert F.O."/>
            <person name="Grambauer S."/>
            <person name="Barber I."/>
            <person name="Landry C.R."/>
            <person name="Aubin-Horth N."/>
        </authorList>
    </citation>
    <scope>NUCLEOTIDE SEQUENCE</scope>
</reference>
<accession>A0A0X3NSV6</accession>
<dbReference type="GO" id="GO:0032502">
    <property type="term" value="P:developmental process"/>
    <property type="evidence" value="ECO:0007669"/>
    <property type="project" value="UniProtKB-ARBA"/>
</dbReference>
<keyword evidence="4 7" id="KW-0863">Zinc-finger</keyword>
<feature type="non-terminal residue" evidence="10">
    <location>
        <position position="1"/>
    </location>
</feature>
<keyword evidence="2" id="KW-0479">Metal-binding</keyword>
<dbReference type="AlphaFoldDB" id="A0A0X3NSV6"/>
<feature type="compositionally biased region" description="Basic residues" evidence="8">
    <location>
        <begin position="595"/>
        <end position="604"/>
    </location>
</feature>
<dbReference type="SUPFAM" id="SSF57667">
    <property type="entry name" value="beta-beta-alpha zinc fingers"/>
    <property type="match status" value="3"/>
</dbReference>
<evidence type="ECO:0000256" key="3">
    <source>
        <dbReference type="ARBA" id="ARBA00022737"/>
    </source>
</evidence>
<keyword evidence="6" id="KW-0539">Nucleus</keyword>
<feature type="compositionally biased region" description="Acidic residues" evidence="8">
    <location>
        <begin position="369"/>
        <end position="378"/>
    </location>
</feature>
<feature type="region of interest" description="Disordered" evidence="8">
    <location>
        <begin position="588"/>
        <end position="619"/>
    </location>
</feature>
<evidence type="ECO:0000256" key="2">
    <source>
        <dbReference type="ARBA" id="ARBA00022723"/>
    </source>
</evidence>
<feature type="domain" description="C2H2-type" evidence="9">
    <location>
        <begin position="540"/>
        <end position="564"/>
    </location>
</feature>
<feature type="domain" description="C2H2-type" evidence="9">
    <location>
        <begin position="402"/>
        <end position="432"/>
    </location>
</feature>
<name>A0A0X3NSV6_SCHSO</name>
<feature type="compositionally biased region" description="Basic and acidic residues" evidence="8">
    <location>
        <begin position="342"/>
        <end position="355"/>
    </location>
</feature>
<dbReference type="GO" id="GO:0000981">
    <property type="term" value="F:DNA-binding transcription factor activity, RNA polymerase II-specific"/>
    <property type="evidence" value="ECO:0007669"/>
    <property type="project" value="TreeGrafter"/>
</dbReference>
<organism evidence="10">
    <name type="scientific">Schistocephalus solidus</name>
    <name type="common">Tapeworm</name>
    <dbReference type="NCBI Taxonomy" id="70667"/>
    <lineage>
        <taxon>Eukaryota</taxon>
        <taxon>Metazoa</taxon>
        <taxon>Spiralia</taxon>
        <taxon>Lophotrochozoa</taxon>
        <taxon>Platyhelminthes</taxon>
        <taxon>Cestoda</taxon>
        <taxon>Eucestoda</taxon>
        <taxon>Diphyllobothriidea</taxon>
        <taxon>Diphyllobothriidae</taxon>
        <taxon>Schistocephalus</taxon>
    </lineage>
</organism>
<dbReference type="Pfam" id="PF00096">
    <property type="entry name" value="zf-C2H2"/>
    <property type="match status" value="2"/>
</dbReference>
<dbReference type="InterPro" id="IPR036236">
    <property type="entry name" value="Znf_C2H2_sf"/>
</dbReference>
<dbReference type="PROSITE" id="PS50157">
    <property type="entry name" value="ZINC_FINGER_C2H2_2"/>
    <property type="match status" value="4"/>
</dbReference>
<sequence>DSLECSEPQLLPSLAGSDDSSKEETIPSLTESPQLEGVKVRTKLLPFQRKRFTLSSRKLVSRQEEIPSRYIDRTGLTLSCPVCGLKATTWQKFSHHLHTGHSSAVISVCRRCNGIFKTRALLLAHECFLWGRRNLPCSAVYSSIDQSSKFLKKFGFPNTGIYFERRCGLCPASNVTFSSYEQFERHKYEEHANSGSTPPLFDARRRKGLVFQGPPGQRLSRTLQNRFACSNRRTSLQRTPKPALKLNLATSARMTMTQTATKELLFTSCDGRVAVDVQRVDQGRDPTEAHQPSTLPPVDSIEQTPEVPAYTDHVCQVCSASFTADTLLQENINSEHFPVEDGEARRTLSELDEKGPGGATTAISLSGTLDEEEEEETECTDKDTEAGQCAGTTTESQALKVVVCKLCRISFRNSEFLQRHERTSTQHAKKVKLLAKVRTRIRKSQVALGGLAVYCCTDCSLTYARKQSLDRHISVVHHREATFACEYCEFEASDRATFSEHMARHFHLKDVACEFCNHRCISKRELKDHILFKHQDERSYACPLCAKTFKTAGTLSRHRRTHTNISYTCELCSAKFNRQSNLTRHMRTVHTSDTRRRRGRKRAIRGTASPPVGPSPLLPIRPKCATATEVMIPAAVESQDGTFDAIIDCNALPPSDASVPVEVAGFVSIAQVGALPSDLSSPEVHQKAQPEPPDSIYFVSCSPTTMPSSSVNVSSTSLVNARSFSVSFPSAEEHTSLDVDDDGQSRDVNVDAVARPLSVLAADQGGACPGILNSSPNEASFRRSDLHKTSESHIPSESGHLSVLPCVSDLFFSDASTIAERTITQSSFVDGNRDTVHVCFSSDLAPISSCSRPIWRPLDDLQHPQNSMPDTPSLTYSAFSDSVPTKPHECKPPHVICHDYLTFDDSPASTSAVAAATAVASAAFTTVTSAFPPICALTSPGGIITDATISATQLSSTCWQKSGLPNDLHYTLFQDSEHPAITSNFFVIPSGGLRVAKFSDMLPNLNSTPGGVAETMVDASADQSRNHTDFSVGYLIGGDGSGVDGGDGGGHDCDGAMTELHVTSHSTLTPSSSAFGPFFASSVLPSLPTSDCLSLIPITSNFDDLQNTTDFSYNGYLL</sequence>
<feature type="domain" description="C2H2-type" evidence="9">
    <location>
        <begin position="567"/>
        <end position="595"/>
    </location>
</feature>
<feature type="region of interest" description="Disordered" evidence="8">
    <location>
        <begin position="1"/>
        <end position="31"/>
    </location>
</feature>
<evidence type="ECO:0000256" key="8">
    <source>
        <dbReference type="SAM" id="MobiDB-lite"/>
    </source>
</evidence>
<evidence type="ECO:0000256" key="1">
    <source>
        <dbReference type="ARBA" id="ARBA00004123"/>
    </source>
</evidence>
<dbReference type="PROSITE" id="PS00028">
    <property type="entry name" value="ZINC_FINGER_C2H2_1"/>
    <property type="match status" value="3"/>
</dbReference>
<dbReference type="GO" id="GO:0008270">
    <property type="term" value="F:zinc ion binding"/>
    <property type="evidence" value="ECO:0007669"/>
    <property type="project" value="UniProtKB-KW"/>
</dbReference>
<comment type="subcellular location">
    <subcellularLocation>
        <location evidence="1">Nucleus</location>
    </subcellularLocation>
</comment>
<dbReference type="PANTHER" id="PTHR24394:SF29">
    <property type="entry name" value="MYONEURIN"/>
    <property type="match status" value="1"/>
</dbReference>
<feature type="domain" description="C2H2-type" evidence="9">
    <location>
        <begin position="454"/>
        <end position="482"/>
    </location>
</feature>
<evidence type="ECO:0000256" key="6">
    <source>
        <dbReference type="ARBA" id="ARBA00023242"/>
    </source>
</evidence>
<proteinExistence type="predicted"/>
<evidence type="ECO:0000259" key="9">
    <source>
        <dbReference type="PROSITE" id="PS50157"/>
    </source>
</evidence>
<dbReference type="Gene3D" id="3.30.160.60">
    <property type="entry name" value="Classic Zinc Finger"/>
    <property type="match status" value="4"/>
</dbReference>
<dbReference type="SMART" id="SM00355">
    <property type="entry name" value="ZnF_C2H2"/>
    <property type="match status" value="9"/>
</dbReference>
<protein>
    <submittedName>
        <fullName evidence="10">Zinc finger and BTB domain-containing protein 49</fullName>
    </submittedName>
</protein>
<evidence type="ECO:0000256" key="7">
    <source>
        <dbReference type="PROSITE-ProRule" id="PRU00042"/>
    </source>
</evidence>
<keyword evidence="5" id="KW-0862">Zinc</keyword>
<evidence type="ECO:0000256" key="4">
    <source>
        <dbReference type="ARBA" id="ARBA00022771"/>
    </source>
</evidence>
<keyword evidence="3" id="KW-0677">Repeat</keyword>
<dbReference type="FunFam" id="3.30.160.60:FF:000202">
    <property type="entry name" value="Zinc finger protein 574"/>
    <property type="match status" value="1"/>
</dbReference>
<dbReference type="EMBL" id="GEEE01021015">
    <property type="protein sequence ID" value="JAP42210.1"/>
    <property type="molecule type" value="Transcribed_RNA"/>
</dbReference>
<dbReference type="PANTHER" id="PTHR24394">
    <property type="entry name" value="ZINC FINGER PROTEIN"/>
    <property type="match status" value="1"/>
</dbReference>